<dbReference type="GO" id="GO:0005524">
    <property type="term" value="F:ATP binding"/>
    <property type="evidence" value="ECO:0007669"/>
    <property type="project" value="UniProtKB-KW"/>
</dbReference>
<comment type="pathway">
    <text evidence="1">Cofactor biosynthesis; NAD(+) biosynthesis.</text>
</comment>
<dbReference type="Gene3D" id="3.40.50.620">
    <property type="entry name" value="HUPs"/>
    <property type="match status" value="1"/>
</dbReference>
<keyword evidence="5" id="KW-0547">Nucleotide-binding</keyword>
<evidence type="ECO:0000256" key="2">
    <source>
        <dbReference type="ARBA" id="ARBA00022642"/>
    </source>
</evidence>
<dbReference type="InterPro" id="IPR014729">
    <property type="entry name" value="Rossmann-like_a/b/a_fold"/>
</dbReference>
<evidence type="ECO:0000256" key="6">
    <source>
        <dbReference type="ARBA" id="ARBA00022840"/>
    </source>
</evidence>
<dbReference type="SUPFAM" id="SSF52374">
    <property type="entry name" value="Nucleotidylyl transferase"/>
    <property type="match status" value="1"/>
</dbReference>
<keyword evidence="2" id="KW-0662">Pyridine nucleotide biosynthesis</keyword>
<dbReference type="PANTHER" id="PTHR39321">
    <property type="entry name" value="NICOTINATE-NUCLEOTIDE ADENYLYLTRANSFERASE-RELATED"/>
    <property type="match status" value="1"/>
</dbReference>
<feature type="domain" description="Cytidyltransferase-like" evidence="8">
    <location>
        <begin position="6"/>
        <end position="160"/>
    </location>
</feature>
<dbReference type="AlphaFoldDB" id="A0A6J7AH15"/>
<dbReference type="NCBIfam" id="TIGR00482">
    <property type="entry name" value="nicotinate (nicotinamide) nucleotide adenylyltransferase"/>
    <property type="match status" value="1"/>
</dbReference>
<organism evidence="9">
    <name type="scientific">freshwater metagenome</name>
    <dbReference type="NCBI Taxonomy" id="449393"/>
    <lineage>
        <taxon>unclassified sequences</taxon>
        <taxon>metagenomes</taxon>
        <taxon>ecological metagenomes</taxon>
    </lineage>
</organism>
<dbReference type="UniPathway" id="UPA00253"/>
<dbReference type="Pfam" id="PF01467">
    <property type="entry name" value="CTP_transf_like"/>
    <property type="match status" value="1"/>
</dbReference>
<dbReference type="PANTHER" id="PTHR39321:SF3">
    <property type="entry name" value="PHOSPHOPANTETHEINE ADENYLYLTRANSFERASE"/>
    <property type="match status" value="1"/>
</dbReference>
<dbReference type="HAMAP" id="MF_00244">
    <property type="entry name" value="NaMN_adenylyltr"/>
    <property type="match status" value="1"/>
</dbReference>
<protein>
    <submittedName>
        <fullName evidence="9">Unannotated protein</fullName>
    </submittedName>
</protein>
<evidence type="ECO:0000256" key="5">
    <source>
        <dbReference type="ARBA" id="ARBA00022741"/>
    </source>
</evidence>
<proteinExistence type="inferred from homology"/>
<dbReference type="GO" id="GO:0070566">
    <property type="term" value="F:adenylyltransferase activity"/>
    <property type="evidence" value="ECO:0007669"/>
    <property type="project" value="UniProtKB-ARBA"/>
</dbReference>
<gene>
    <name evidence="9" type="ORF">UFOPK3167_01126</name>
</gene>
<dbReference type="GO" id="GO:0009435">
    <property type="term" value="P:NAD+ biosynthetic process"/>
    <property type="evidence" value="ECO:0007669"/>
    <property type="project" value="UniProtKB-UniPathway"/>
</dbReference>
<evidence type="ECO:0000313" key="9">
    <source>
        <dbReference type="EMBL" id="CAB4832127.1"/>
    </source>
</evidence>
<sequence length="182" mass="19796">MSRVGIYGGTFDPIHNGHLHVITQLIEKKIIDRLLVIPAGQPLLRESAPQATGAERRTMCQLAVSTLPADIASHVEVNPIEILREGPSYAIDTIEAVRSTYPGDDIFLILGADAFSKIDQWHRADEIHALATVMCIDRPGFAHHGIDIVALDVSATAIRQGLSADVPEIVGAFIRENALYDN</sequence>
<evidence type="ECO:0000256" key="4">
    <source>
        <dbReference type="ARBA" id="ARBA00022695"/>
    </source>
</evidence>
<reference evidence="9" key="1">
    <citation type="submission" date="2020-05" db="EMBL/GenBank/DDBJ databases">
        <authorList>
            <person name="Chiriac C."/>
            <person name="Salcher M."/>
            <person name="Ghai R."/>
            <person name="Kavagutti S V."/>
        </authorList>
    </citation>
    <scope>NUCLEOTIDE SEQUENCE</scope>
</reference>
<dbReference type="InterPro" id="IPR004821">
    <property type="entry name" value="Cyt_trans-like"/>
</dbReference>
<dbReference type="NCBIfam" id="TIGR00125">
    <property type="entry name" value="cyt_tran_rel"/>
    <property type="match status" value="1"/>
</dbReference>
<keyword evidence="4" id="KW-0548">Nucleotidyltransferase</keyword>
<evidence type="ECO:0000256" key="1">
    <source>
        <dbReference type="ARBA" id="ARBA00004790"/>
    </source>
</evidence>
<dbReference type="CDD" id="cd02165">
    <property type="entry name" value="NMNAT"/>
    <property type="match status" value="1"/>
</dbReference>
<dbReference type="InterPro" id="IPR005248">
    <property type="entry name" value="NadD/NMNAT"/>
</dbReference>
<evidence type="ECO:0000256" key="3">
    <source>
        <dbReference type="ARBA" id="ARBA00022679"/>
    </source>
</evidence>
<name>A0A6J7AH15_9ZZZZ</name>
<accession>A0A6J7AH15</accession>
<evidence type="ECO:0000256" key="7">
    <source>
        <dbReference type="ARBA" id="ARBA00023027"/>
    </source>
</evidence>
<keyword evidence="6" id="KW-0067">ATP-binding</keyword>
<dbReference type="EMBL" id="CAFABF010000074">
    <property type="protein sequence ID" value="CAB4832127.1"/>
    <property type="molecule type" value="Genomic_DNA"/>
</dbReference>
<evidence type="ECO:0000259" key="8">
    <source>
        <dbReference type="Pfam" id="PF01467"/>
    </source>
</evidence>
<keyword evidence="7" id="KW-0520">NAD</keyword>
<keyword evidence="3" id="KW-0808">Transferase</keyword>